<gene>
    <name evidence="1" type="ORF">K435DRAFT_793890</name>
</gene>
<dbReference type="Proteomes" id="UP000297245">
    <property type="component" value="Unassembled WGS sequence"/>
</dbReference>
<keyword evidence="2" id="KW-1185">Reference proteome</keyword>
<evidence type="ECO:0000313" key="2">
    <source>
        <dbReference type="Proteomes" id="UP000297245"/>
    </source>
</evidence>
<reference evidence="1 2" key="1">
    <citation type="journal article" date="2019" name="Nat. Ecol. Evol.">
        <title>Megaphylogeny resolves global patterns of mushroom evolution.</title>
        <authorList>
            <person name="Varga T."/>
            <person name="Krizsan K."/>
            <person name="Foldi C."/>
            <person name="Dima B."/>
            <person name="Sanchez-Garcia M."/>
            <person name="Sanchez-Ramirez S."/>
            <person name="Szollosi G.J."/>
            <person name="Szarkandi J.G."/>
            <person name="Papp V."/>
            <person name="Albert L."/>
            <person name="Andreopoulos W."/>
            <person name="Angelini C."/>
            <person name="Antonin V."/>
            <person name="Barry K.W."/>
            <person name="Bougher N.L."/>
            <person name="Buchanan P."/>
            <person name="Buyck B."/>
            <person name="Bense V."/>
            <person name="Catcheside P."/>
            <person name="Chovatia M."/>
            <person name="Cooper J."/>
            <person name="Damon W."/>
            <person name="Desjardin D."/>
            <person name="Finy P."/>
            <person name="Geml J."/>
            <person name="Haridas S."/>
            <person name="Hughes K."/>
            <person name="Justo A."/>
            <person name="Karasinski D."/>
            <person name="Kautmanova I."/>
            <person name="Kiss B."/>
            <person name="Kocsube S."/>
            <person name="Kotiranta H."/>
            <person name="LaButti K.M."/>
            <person name="Lechner B.E."/>
            <person name="Liimatainen K."/>
            <person name="Lipzen A."/>
            <person name="Lukacs Z."/>
            <person name="Mihaltcheva S."/>
            <person name="Morgado L.N."/>
            <person name="Niskanen T."/>
            <person name="Noordeloos M.E."/>
            <person name="Ohm R.A."/>
            <person name="Ortiz-Santana B."/>
            <person name="Ovrebo C."/>
            <person name="Racz N."/>
            <person name="Riley R."/>
            <person name="Savchenko A."/>
            <person name="Shiryaev A."/>
            <person name="Soop K."/>
            <person name="Spirin V."/>
            <person name="Szebenyi C."/>
            <person name="Tomsovsky M."/>
            <person name="Tulloss R.E."/>
            <person name="Uehling J."/>
            <person name="Grigoriev I.V."/>
            <person name="Vagvolgyi C."/>
            <person name="Papp T."/>
            <person name="Martin F.M."/>
            <person name="Miettinen O."/>
            <person name="Hibbett D.S."/>
            <person name="Nagy L.G."/>
        </authorList>
    </citation>
    <scope>NUCLEOTIDE SEQUENCE [LARGE SCALE GENOMIC DNA]</scope>
    <source>
        <strain evidence="1 2">CBS 962.96</strain>
    </source>
</reference>
<evidence type="ECO:0000313" key="1">
    <source>
        <dbReference type="EMBL" id="THV00685.1"/>
    </source>
</evidence>
<accession>A0A4S8MDM7</accession>
<dbReference type="EMBL" id="ML179100">
    <property type="protein sequence ID" value="THV00685.1"/>
    <property type="molecule type" value="Genomic_DNA"/>
</dbReference>
<dbReference type="AlphaFoldDB" id="A0A4S8MDM7"/>
<protein>
    <submittedName>
        <fullName evidence="1">Uncharacterized protein</fullName>
    </submittedName>
</protein>
<name>A0A4S8MDM7_DENBC</name>
<sequence length="216" mass="24054">MFARIFEHETIGFGDNHKKGCFARLSILEPVKDVQRRFKGFRKRNLVYERKEVENVVADVEHLVGEGKDGRKVALVQAQVQAKVTEFGISIGQVKKNNVREVLSRVRSESFEDALQGGDSVALELIPQGLVADTLGDGEKEVTHDAVYSPNITPVKVAKINLQGTKVVVESVSYIVVPVLITADLLYEDLFGVPTEKILFYVSELSGMEQREFFSA</sequence>
<proteinExistence type="predicted"/>
<organism evidence="1 2">
    <name type="scientific">Dendrothele bispora (strain CBS 962.96)</name>
    <dbReference type="NCBI Taxonomy" id="1314807"/>
    <lineage>
        <taxon>Eukaryota</taxon>
        <taxon>Fungi</taxon>
        <taxon>Dikarya</taxon>
        <taxon>Basidiomycota</taxon>
        <taxon>Agaricomycotina</taxon>
        <taxon>Agaricomycetes</taxon>
        <taxon>Agaricomycetidae</taxon>
        <taxon>Agaricales</taxon>
        <taxon>Agaricales incertae sedis</taxon>
        <taxon>Dendrothele</taxon>
    </lineage>
</organism>